<dbReference type="InterPro" id="IPR042099">
    <property type="entry name" value="ANL_N_sf"/>
</dbReference>
<feature type="region of interest" description="Disordered" evidence="3">
    <location>
        <begin position="134"/>
        <end position="153"/>
    </location>
</feature>
<evidence type="ECO:0000259" key="5">
    <source>
        <dbReference type="Pfam" id="PF13193"/>
    </source>
</evidence>
<evidence type="ECO:0000256" key="3">
    <source>
        <dbReference type="SAM" id="MobiDB-lite"/>
    </source>
</evidence>
<dbReference type="PANTHER" id="PTHR43201">
    <property type="entry name" value="ACYL-COA SYNTHETASE"/>
    <property type="match status" value="1"/>
</dbReference>
<dbReference type="Gene3D" id="3.30.300.30">
    <property type="match status" value="1"/>
</dbReference>
<evidence type="ECO:0000259" key="4">
    <source>
        <dbReference type="Pfam" id="PF00501"/>
    </source>
</evidence>
<feature type="domain" description="AMP-binding enzyme C-terminal" evidence="5">
    <location>
        <begin position="434"/>
        <end position="509"/>
    </location>
</feature>
<dbReference type="Gene3D" id="3.40.50.12780">
    <property type="entry name" value="N-terminal domain of ligase-like"/>
    <property type="match status" value="1"/>
</dbReference>
<accession>A0ABP8S0C9</accession>
<name>A0ABP8S0C9_9PSEU</name>
<reference evidence="7" key="1">
    <citation type="journal article" date="2019" name="Int. J. Syst. Evol. Microbiol.">
        <title>The Global Catalogue of Microorganisms (GCM) 10K type strain sequencing project: providing services to taxonomists for standard genome sequencing and annotation.</title>
        <authorList>
            <consortium name="The Broad Institute Genomics Platform"/>
            <consortium name="The Broad Institute Genome Sequencing Center for Infectious Disease"/>
            <person name="Wu L."/>
            <person name="Ma J."/>
        </authorList>
    </citation>
    <scope>NUCLEOTIDE SEQUENCE [LARGE SCALE GENOMIC DNA]</scope>
    <source>
        <strain evidence="7">JCM 17906</strain>
    </source>
</reference>
<comment type="caution">
    <text evidence="6">The sequence shown here is derived from an EMBL/GenBank/DDBJ whole genome shotgun (WGS) entry which is preliminary data.</text>
</comment>
<dbReference type="SUPFAM" id="SSF56801">
    <property type="entry name" value="Acetyl-CoA synthetase-like"/>
    <property type="match status" value="1"/>
</dbReference>
<proteinExistence type="inferred from homology"/>
<dbReference type="Proteomes" id="UP001501598">
    <property type="component" value="Unassembled WGS sequence"/>
</dbReference>
<dbReference type="PANTHER" id="PTHR43201:SF5">
    <property type="entry name" value="MEDIUM-CHAIN ACYL-COA LIGASE ACSF2, MITOCHONDRIAL"/>
    <property type="match status" value="1"/>
</dbReference>
<dbReference type="Pfam" id="PF00501">
    <property type="entry name" value="AMP-binding"/>
    <property type="match status" value="1"/>
</dbReference>
<keyword evidence="2 6" id="KW-0436">Ligase</keyword>
<sequence length="530" mass="56906">MIKSFDGLHLGAYAGTAAALYGDRELISDGEHRLTYVEFDAWSRGVARWWHDLGVRRGDPVLMLTPNSIEMMVALAALWRIGAVPAPVVTGYGRHELGQITRGVQPRAVVTSVGGFGSRDTVSELDGLMDRHLTSRPPAVLTDGTREGWQGMPGRPGGEVEVDLTPVASPDSDTDTCLLLHTSGSTAAPKGVELTSRGIHRGLQIFEDRGILGPEDVGMTMSPLSHVSGLVTSFLLQWCLGARTTILRRWAVDNAVDLIARERVTYVGGPMTFLTDLCNHYERVGPGGHRIVKMTSGGAATPPALVERAEQLGIWVGRVYGMTETSGVVSAPYLTSSLVERSTLDGLLDEEAEVRVLDDDGAPLPPGTEGDIHVRGPHVVRGYTDPEATAAQFSDGWFDTGDVGVLSADGWLKITGRTKEIINRGGEKFATRDIEDAIASHPDVATAAVVAVSHERFGEVPCAFVQPRHGAELAPEGLAAYLLDRGLAKAKIPGEFLIVDDLPRSATGKIQRKDLLGLRETLQREPEAGR</sequence>
<gene>
    <name evidence="6" type="ORF">GCM10023175_52270</name>
</gene>
<keyword evidence="7" id="KW-1185">Reference proteome</keyword>
<comment type="similarity">
    <text evidence="1">Belongs to the ATP-dependent AMP-binding enzyme family.</text>
</comment>
<dbReference type="RefSeq" id="WP_345424033.1">
    <property type="nucleotide sequence ID" value="NZ_BAABGT010000083.1"/>
</dbReference>
<evidence type="ECO:0000313" key="7">
    <source>
        <dbReference type="Proteomes" id="UP001501598"/>
    </source>
</evidence>
<dbReference type="InterPro" id="IPR025110">
    <property type="entry name" value="AMP-bd_C"/>
</dbReference>
<organism evidence="6 7">
    <name type="scientific">Pseudonocardia xishanensis</name>
    <dbReference type="NCBI Taxonomy" id="630995"/>
    <lineage>
        <taxon>Bacteria</taxon>
        <taxon>Bacillati</taxon>
        <taxon>Actinomycetota</taxon>
        <taxon>Actinomycetes</taxon>
        <taxon>Pseudonocardiales</taxon>
        <taxon>Pseudonocardiaceae</taxon>
        <taxon>Pseudonocardia</taxon>
    </lineage>
</organism>
<dbReference type="InterPro" id="IPR045851">
    <property type="entry name" value="AMP-bd_C_sf"/>
</dbReference>
<dbReference type="Pfam" id="PF13193">
    <property type="entry name" value="AMP-binding_C"/>
    <property type="match status" value="1"/>
</dbReference>
<evidence type="ECO:0000313" key="6">
    <source>
        <dbReference type="EMBL" id="GAA4554414.1"/>
    </source>
</evidence>
<dbReference type="GO" id="GO:0016874">
    <property type="term" value="F:ligase activity"/>
    <property type="evidence" value="ECO:0007669"/>
    <property type="project" value="UniProtKB-KW"/>
</dbReference>
<evidence type="ECO:0000256" key="1">
    <source>
        <dbReference type="ARBA" id="ARBA00006432"/>
    </source>
</evidence>
<dbReference type="EMBL" id="BAABGT010000083">
    <property type="protein sequence ID" value="GAA4554414.1"/>
    <property type="molecule type" value="Genomic_DNA"/>
</dbReference>
<evidence type="ECO:0000256" key="2">
    <source>
        <dbReference type="ARBA" id="ARBA00022598"/>
    </source>
</evidence>
<dbReference type="InterPro" id="IPR000873">
    <property type="entry name" value="AMP-dep_synth/lig_dom"/>
</dbReference>
<feature type="domain" description="AMP-dependent synthetase/ligase" evidence="4">
    <location>
        <begin position="17"/>
        <end position="383"/>
    </location>
</feature>
<protein>
    <submittedName>
        <fullName evidence="6">Acyl--CoA ligase</fullName>
    </submittedName>
</protein>